<evidence type="ECO:0000256" key="2">
    <source>
        <dbReference type="ARBA" id="ARBA00023002"/>
    </source>
</evidence>
<dbReference type="GO" id="GO:0016614">
    <property type="term" value="F:oxidoreductase activity, acting on CH-OH group of donors"/>
    <property type="evidence" value="ECO:0007669"/>
    <property type="project" value="UniProtKB-ARBA"/>
</dbReference>
<comment type="caution">
    <text evidence="3">The sequence shown here is derived from an EMBL/GenBank/DDBJ whole genome shotgun (WGS) entry which is preliminary data.</text>
</comment>
<keyword evidence="4" id="KW-1185">Reference proteome</keyword>
<dbReference type="Gene3D" id="3.40.50.720">
    <property type="entry name" value="NAD(P)-binding Rossmann-like Domain"/>
    <property type="match status" value="1"/>
</dbReference>
<dbReference type="PRINTS" id="PR00081">
    <property type="entry name" value="GDHRDH"/>
</dbReference>
<keyword evidence="2" id="KW-0560">Oxidoreductase</keyword>
<gene>
    <name evidence="3" type="ORF">MANES_09G142200v8</name>
</gene>
<evidence type="ECO:0000256" key="1">
    <source>
        <dbReference type="ARBA" id="ARBA00006484"/>
    </source>
</evidence>
<dbReference type="PROSITE" id="PS00061">
    <property type="entry name" value="ADH_SHORT"/>
    <property type="match status" value="1"/>
</dbReference>
<dbReference type="InterPro" id="IPR020904">
    <property type="entry name" value="Sc_DH/Rdtase_CS"/>
</dbReference>
<dbReference type="Pfam" id="PF13561">
    <property type="entry name" value="adh_short_C2"/>
    <property type="match status" value="1"/>
</dbReference>
<comment type="similarity">
    <text evidence="1">Belongs to the short-chain dehydrogenases/reductases (SDR) family.</text>
</comment>
<dbReference type="Proteomes" id="UP000091857">
    <property type="component" value="Chromosome 9"/>
</dbReference>
<dbReference type="CDD" id="cd05362">
    <property type="entry name" value="THN_reductase-like_SDR_c"/>
    <property type="match status" value="1"/>
</dbReference>
<dbReference type="PANTHER" id="PTHR48107:SF7">
    <property type="entry name" value="RE15974P"/>
    <property type="match status" value="1"/>
</dbReference>
<dbReference type="PANTHER" id="PTHR48107">
    <property type="entry name" value="NADPH-DEPENDENT ALDEHYDE REDUCTASE-LIKE PROTEIN, CHLOROPLASTIC-RELATED"/>
    <property type="match status" value="1"/>
</dbReference>
<proteinExistence type="inferred from homology"/>
<dbReference type="OrthoDB" id="1669814at2759"/>
<evidence type="ECO:0000313" key="3">
    <source>
        <dbReference type="EMBL" id="OAY41948.1"/>
    </source>
</evidence>
<dbReference type="Gramene" id="Manes.09G142200.1.v8.1">
    <property type="protein sequence ID" value="Manes.09G142200.1.v8.1.CDS"/>
    <property type="gene ID" value="Manes.09G142200.v8.1"/>
</dbReference>
<dbReference type="InterPro" id="IPR002347">
    <property type="entry name" value="SDR_fam"/>
</dbReference>
<dbReference type="STRING" id="3983.A0A2C9VBZ8"/>
<dbReference type="SUPFAM" id="SSF51735">
    <property type="entry name" value="NAD(P)-binding Rossmann-fold domains"/>
    <property type="match status" value="1"/>
</dbReference>
<protein>
    <submittedName>
        <fullName evidence="3">Uncharacterized protein</fullName>
    </submittedName>
</protein>
<dbReference type="OMA" id="EYACTWS"/>
<dbReference type="PRINTS" id="PR00080">
    <property type="entry name" value="SDRFAMILY"/>
</dbReference>
<accession>A0A2C9VBZ8</accession>
<evidence type="ECO:0000313" key="4">
    <source>
        <dbReference type="Proteomes" id="UP000091857"/>
    </source>
</evidence>
<reference evidence="4" key="1">
    <citation type="journal article" date="2016" name="Nat. Biotechnol.">
        <title>Sequencing wild and cultivated cassava and related species reveals extensive interspecific hybridization and genetic diversity.</title>
        <authorList>
            <person name="Bredeson J.V."/>
            <person name="Lyons J.B."/>
            <person name="Prochnik S.E."/>
            <person name="Wu G.A."/>
            <person name="Ha C.M."/>
            <person name="Edsinger-Gonzales E."/>
            <person name="Grimwood J."/>
            <person name="Schmutz J."/>
            <person name="Rabbi I.Y."/>
            <person name="Egesi C."/>
            <person name="Nauluvula P."/>
            <person name="Lebot V."/>
            <person name="Ndunguru J."/>
            <person name="Mkamilo G."/>
            <person name="Bart R.S."/>
            <person name="Setter T.L."/>
            <person name="Gleadow R.M."/>
            <person name="Kulakow P."/>
            <person name="Ferguson M.E."/>
            <person name="Rounsley S."/>
            <person name="Rokhsar D.S."/>
        </authorList>
    </citation>
    <scope>NUCLEOTIDE SEQUENCE [LARGE SCALE GENOMIC DNA]</scope>
    <source>
        <strain evidence="4">cv. AM560-2</strain>
    </source>
</reference>
<dbReference type="AlphaFoldDB" id="A0A2C9VBZ8"/>
<dbReference type="EMBL" id="CM004395">
    <property type="protein sequence ID" value="OAY41948.1"/>
    <property type="molecule type" value="Genomic_DNA"/>
</dbReference>
<sequence length="268" mass="28032">MDASSSHPTAPSSLPLQDRVAIVTGSSRGIGKAIAVHLASLGAKIVINYSTNGDQAELLAQEINSSSPHSDSLRAITVQANVSDPTHVKTLFDVAERVFGAPAHVLVNSAGVLDPKYPSIANTPLEVFDLTFSVNTKGAFLCCKEAANRLKRGGGGRIILLTSSMVGGLKPGFGIYAASKAAVETMVKILAKELKGTGITANCIAPGPIATEMYFSGKTEEQIQKNIEECPLGRLGETKDIVPIVGFLATDASEWVNGQVIRVNGGYV</sequence>
<dbReference type="InterPro" id="IPR036291">
    <property type="entry name" value="NAD(P)-bd_dom_sf"/>
</dbReference>
<name>A0A2C9VBZ8_MANES</name>
<dbReference type="FunFam" id="3.40.50.720:FF:000084">
    <property type="entry name" value="Short-chain dehydrogenase reductase"/>
    <property type="match status" value="1"/>
</dbReference>
<organism evidence="3 4">
    <name type="scientific">Manihot esculenta</name>
    <name type="common">Cassava</name>
    <name type="synonym">Jatropha manihot</name>
    <dbReference type="NCBI Taxonomy" id="3983"/>
    <lineage>
        <taxon>Eukaryota</taxon>
        <taxon>Viridiplantae</taxon>
        <taxon>Streptophyta</taxon>
        <taxon>Embryophyta</taxon>
        <taxon>Tracheophyta</taxon>
        <taxon>Spermatophyta</taxon>
        <taxon>Magnoliopsida</taxon>
        <taxon>eudicotyledons</taxon>
        <taxon>Gunneridae</taxon>
        <taxon>Pentapetalae</taxon>
        <taxon>rosids</taxon>
        <taxon>fabids</taxon>
        <taxon>Malpighiales</taxon>
        <taxon>Euphorbiaceae</taxon>
        <taxon>Crotonoideae</taxon>
        <taxon>Manihoteae</taxon>
        <taxon>Manihot</taxon>
    </lineage>
</organism>